<accession>A0A9P1G0P0</accession>
<dbReference type="EMBL" id="CAMXCT030001854">
    <property type="protein sequence ID" value="CAL4780932.1"/>
    <property type="molecule type" value="Genomic_DNA"/>
</dbReference>
<evidence type="ECO:0000313" key="5">
    <source>
        <dbReference type="Proteomes" id="UP001152797"/>
    </source>
</evidence>
<comment type="caution">
    <text evidence="2">The sequence shown here is derived from an EMBL/GenBank/DDBJ whole genome shotgun (WGS) entry which is preliminary data.</text>
</comment>
<evidence type="ECO:0000256" key="1">
    <source>
        <dbReference type="SAM" id="MobiDB-lite"/>
    </source>
</evidence>
<proteinExistence type="predicted"/>
<dbReference type="EMBL" id="CAMXCT010001854">
    <property type="protein sequence ID" value="CAI3993620.1"/>
    <property type="molecule type" value="Genomic_DNA"/>
</dbReference>
<reference evidence="2" key="1">
    <citation type="submission" date="2022-10" db="EMBL/GenBank/DDBJ databases">
        <authorList>
            <person name="Chen Y."/>
            <person name="Dougan E. K."/>
            <person name="Chan C."/>
            <person name="Rhodes N."/>
            <person name="Thang M."/>
        </authorList>
    </citation>
    <scope>NUCLEOTIDE SEQUENCE</scope>
</reference>
<name>A0A9P1G0P0_9DINO</name>
<feature type="compositionally biased region" description="Low complexity" evidence="1">
    <location>
        <begin position="192"/>
        <end position="203"/>
    </location>
</feature>
<keyword evidence="5" id="KW-1185">Reference proteome</keyword>
<protein>
    <submittedName>
        <fullName evidence="4">Type-2 histone deacetylase 2</fullName>
    </submittedName>
</protein>
<feature type="region of interest" description="Disordered" evidence="1">
    <location>
        <begin position="86"/>
        <end position="212"/>
    </location>
</feature>
<evidence type="ECO:0000313" key="4">
    <source>
        <dbReference type="EMBL" id="CAL4780932.1"/>
    </source>
</evidence>
<feature type="compositionally biased region" description="Low complexity" evidence="1">
    <location>
        <begin position="159"/>
        <end position="184"/>
    </location>
</feature>
<sequence>MVPEGFLDGELDPEEAKLSLEELQLESEIRALEMEMAILDMKRQIEVQEEHLQNWEQMLAKNKAGRQQCQKLKEAQQELFQLREKCAAIEAQRPPRPPRPPEPPELEEKSSKEDASEGVAKPPVQRKVSVPKEVATVSRTRAGDASAECSQTGKDSGTRASKGPRGAKAGKAASAAAATVVAGGRNRGGYNGARNGYNGGSRSTFLDGGKAL</sequence>
<feature type="compositionally biased region" description="Basic and acidic residues" evidence="1">
    <location>
        <begin position="106"/>
        <end position="115"/>
    </location>
</feature>
<dbReference type="Proteomes" id="UP001152797">
    <property type="component" value="Unassembled WGS sequence"/>
</dbReference>
<gene>
    <name evidence="2" type="ORF">C1SCF055_LOCUS20350</name>
</gene>
<dbReference type="EMBL" id="CAMXCT020001854">
    <property type="protein sequence ID" value="CAL1146995.1"/>
    <property type="molecule type" value="Genomic_DNA"/>
</dbReference>
<dbReference type="OrthoDB" id="436302at2759"/>
<feature type="compositionally biased region" description="Pro residues" evidence="1">
    <location>
        <begin position="94"/>
        <end position="103"/>
    </location>
</feature>
<evidence type="ECO:0000313" key="3">
    <source>
        <dbReference type="EMBL" id="CAL1146995.1"/>
    </source>
</evidence>
<organism evidence="2">
    <name type="scientific">Cladocopium goreaui</name>
    <dbReference type="NCBI Taxonomy" id="2562237"/>
    <lineage>
        <taxon>Eukaryota</taxon>
        <taxon>Sar</taxon>
        <taxon>Alveolata</taxon>
        <taxon>Dinophyceae</taxon>
        <taxon>Suessiales</taxon>
        <taxon>Symbiodiniaceae</taxon>
        <taxon>Cladocopium</taxon>
    </lineage>
</organism>
<dbReference type="AlphaFoldDB" id="A0A9P1G0P0"/>
<evidence type="ECO:0000313" key="2">
    <source>
        <dbReference type="EMBL" id="CAI3993620.1"/>
    </source>
</evidence>
<reference evidence="3" key="2">
    <citation type="submission" date="2024-04" db="EMBL/GenBank/DDBJ databases">
        <authorList>
            <person name="Chen Y."/>
            <person name="Shah S."/>
            <person name="Dougan E. K."/>
            <person name="Thang M."/>
            <person name="Chan C."/>
        </authorList>
    </citation>
    <scope>NUCLEOTIDE SEQUENCE [LARGE SCALE GENOMIC DNA]</scope>
</reference>